<dbReference type="PROSITE" id="PS51462">
    <property type="entry name" value="NUDIX"/>
    <property type="match status" value="1"/>
</dbReference>
<organism evidence="3 4">
    <name type="scientific">Frankia casuarinae (strain DSM 45818 / CECT 9043 / HFP020203 / CcI3)</name>
    <dbReference type="NCBI Taxonomy" id="106370"/>
    <lineage>
        <taxon>Bacteria</taxon>
        <taxon>Bacillati</taxon>
        <taxon>Actinomycetota</taxon>
        <taxon>Actinomycetes</taxon>
        <taxon>Frankiales</taxon>
        <taxon>Frankiaceae</taxon>
        <taxon>Frankia</taxon>
    </lineage>
</organism>
<gene>
    <name evidence="3" type="ordered locus">Francci3_2342</name>
</gene>
<accession>Q2JAI3</accession>
<evidence type="ECO:0000256" key="1">
    <source>
        <dbReference type="ARBA" id="ARBA00022801"/>
    </source>
</evidence>
<dbReference type="GO" id="GO:0004081">
    <property type="term" value="F:bis(5'-nucleosyl)-tetraphosphatase (asymmetrical) activity"/>
    <property type="evidence" value="ECO:0007669"/>
    <property type="project" value="TreeGrafter"/>
</dbReference>
<dbReference type="Gene3D" id="3.90.79.10">
    <property type="entry name" value="Nucleoside Triphosphate Pyrophosphohydrolase"/>
    <property type="match status" value="1"/>
</dbReference>
<dbReference type="HOGENOM" id="CLU_149142_0_0_11"/>
<feature type="domain" description="Nudix hydrolase" evidence="2">
    <location>
        <begin position="2"/>
        <end position="142"/>
    </location>
</feature>
<dbReference type="InterPro" id="IPR051325">
    <property type="entry name" value="Nudix_hydrolase_domain"/>
</dbReference>
<dbReference type="Pfam" id="PF00293">
    <property type="entry name" value="NUDIX"/>
    <property type="match status" value="1"/>
</dbReference>
<dbReference type="InterPro" id="IPR020084">
    <property type="entry name" value="NUDIX_hydrolase_CS"/>
</dbReference>
<protein>
    <submittedName>
        <fullName evidence="3">NUDIX hydrolase</fullName>
    </submittedName>
</protein>
<proteinExistence type="predicted"/>
<evidence type="ECO:0000313" key="3">
    <source>
        <dbReference type="EMBL" id="ABD11709.1"/>
    </source>
</evidence>
<evidence type="ECO:0000259" key="2">
    <source>
        <dbReference type="PROSITE" id="PS51462"/>
    </source>
</evidence>
<keyword evidence="4" id="KW-1185">Reference proteome</keyword>
<dbReference type="CDD" id="cd04664">
    <property type="entry name" value="NUDIX_DHNTPase_like"/>
    <property type="match status" value="1"/>
</dbReference>
<dbReference type="Proteomes" id="UP000001937">
    <property type="component" value="Chromosome"/>
</dbReference>
<dbReference type="EMBL" id="CP000249">
    <property type="protein sequence ID" value="ABD11709.1"/>
    <property type="molecule type" value="Genomic_DNA"/>
</dbReference>
<dbReference type="KEGG" id="fra:Francci3_2342"/>
<evidence type="ECO:0000313" key="4">
    <source>
        <dbReference type="Proteomes" id="UP000001937"/>
    </source>
</evidence>
<dbReference type="InterPro" id="IPR000086">
    <property type="entry name" value="NUDIX_hydrolase_dom"/>
</dbReference>
<dbReference type="OrthoDB" id="9814308at2"/>
<reference evidence="3 4" key="1">
    <citation type="journal article" date="2007" name="Genome Res.">
        <title>Genome characteristics of facultatively symbiotic Frankia sp. strains reflect host range and host plant biogeography.</title>
        <authorList>
            <person name="Normand P."/>
            <person name="Lapierre P."/>
            <person name="Tisa L.S."/>
            <person name="Gogarten J.P."/>
            <person name="Alloisio N."/>
            <person name="Bagnarol E."/>
            <person name="Bassi C.A."/>
            <person name="Berry A.M."/>
            <person name="Bickhart D.M."/>
            <person name="Choisne N."/>
            <person name="Couloux A."/>
            <person name="Cournoyer B."/>
            <person name="Cruveiller S."/>
            <person name="Daubin V."/>
            <person name="Demange N."/>
            <person name="Francino M.P."/>
            <person name="Goltsman E."/>
            <person name="Huang Y."/>
            <person name="Kopp O.R."/>
            <person name="Labarre L."/>
            <person name="Lapidus A."/>
            <person name="Lavire C."/>
            <person name="Marechal J."/>
            <person name="Martinez M."/>
            <person name="Mastronunzio J.E."/>
            <person name="Mullin B.C."/>
            <person name="Niemann J."/>
            <person name="Pujic P."/>
            <person name="Rawnsley T."/>
            <person name="Rouy Z."/>
            <person name="Schenowitz C."/>
            <person name="Sellstedt A."/>
            <person name="Tavares F."/>
            <person name="Tomkins J.P."/>
            <person name="Vallenet D."/>
            <person name="Valverde C."/>
            <person name="Wall L.G."/>
            <person name="Wang Y."/>
            <person name="Medigue C."/>
            <person name="Benson D.R."/>
        </authorList>
    </citation>
    <scope>NUCLEOTIDE SEQUENCE [LARGE SCALE GENOMIC DNA]</scope>
    <source>
        <strain evidence="4">DSM 45818 / CECT 9043 / CcI3</strain>
    </source>
</reference>
<dbReference type="STRING" id="106370.Francci3_2342"/>
<dbReference type="AlphaFoldDB" id="Q2JAI3"/>
<dbReference type="SUPFAM" id="SSF55811">
    <property type="entry name" value="Nudix"/>
    <property type="match status" value="1"/>
</dbReference>
<dbReference type="PROSITE" id="PS00893">
    <property type="entry name" value="NUDIX_BOX"/>
    <property type="match status" value="1"/>
</dbReference>
<dbReference type="PANTHER" id="PTHR21340">
    <property type="entry name" value="DIADENOSINE 5,5-P1,P4-TETRAPHOSPHATE PYROPHOSPHOHYDROLASE MUTT"/>
    <property type="match status" value="1"/>
</dbReference>
<keyword evidence="1 3" id="KW-0378">Hydrolase</keyword>
<dbReference type="GO" id="GO:0006167">
    <property type="term" value="P:AMP biosynthetic process"/>
    <property type="evidence" value="ECO:0007669"/>
    <property type="project" value="TreeGrafter"/>
</dbReference>
<dbReference type="eggNOG" id="COG0494">
    <property type="taxonomic scope" value="Bacteria"/>
</dbReference>
<dbReference type="InterPro" id="IPR015797">
    <property type="entry name" value="NUDIX_hydrolase-like_dom_sf"/>
</dbReference>
<dbReference type="GO" id="GO:0006754">
    <property type="term" value="P:ATP biosynthetic process"/>
    <property type="evidence" value="ECO:0007669"/>
    <property type="project" value="TreeGrafter"/>
</dbReference>
<name>Q2JAI3_FRACC</name>
<sequence>MGGRAAFQVLVLPYRQTGQGTEYALFRRADAAYWQGVAGGGEAGESPAQAARRETAEEAGLVGEREFIVLDARATIPVVYVTGEFTWGPDVLVIPEYAFGVRAEDAEVTLSDEHTEFGWFGLDDAVKVVQWDSNRTALWELDHRLRHGIGHRAA</sequence>
<dbReference type="PANTHER" id="PTHR21340:SF0">
    <property type="entry name" value="BIS(5'-NUCLEOSYL)-TETRAPHOSPHATASE [ASYMMETRICAL]"/>
    <property type="match status" value="1"/>
</dbReference>